<keyword evidence="2" id="KW-0378">Hydrolase</keyword>
<organism evidence="6 7">
    <name type="scientific">Bifidobacterium choloepi</name>
    <dbReference type="NCBI Taxonomy" id="2614131"/>
    <lineage>
        <taxon>Bacteria</taxon>
        <taxon>Bacillati</taxon>
        <taxon>Actinomycetota</taxon>
        <taxon>Actinomycetes</taxon>
        <taxon>Bifidobacteriales</taxon>
        <taxon>Bifidobacteriaceae</taxon>
        <taxon>Bifidobacterium</taxon>
    </lineage>
</organism>
<feature type="domain" description="NodB homology" evidence="5">
    <location>
        <begin position="310"/>
        <end position="489"/>
    </location>
</feature>
<keyword evidence="4" id="KW-1133">Transmembrane helix</keyword>
<dbReference type="EMBL" id="VYSG01000001">
    <property type="protein sequence ID" value="NEG69904.1"/>
    <property type="molecule type" value="Genomic_DNA"/>
</dbReference>
<protein>
    <submittedName>
        <fullName evidence="6">Polysaccharide deacetylase family protein</fullName>
    </submittedName>
</protein>
<evidence type="ECO:0000256" key="2">
    <source>
        <dbReference type="ARBA" id="ARBA00022801"/>
    </source>
</evidence>
<dbReference type="CDD" id="cd10917">
    <property type="entry name" value="CE4_NodB_like_6s_7s"/>
    <property type="match status" value="1"/>
</dbReference>
<dbReference type="GO" id="GO:0046872">
    <property type="term" value="F:metal ion binding"/>
    <property type="evidence" value="ECO:0007669"/>
    <property type="project" value="UniProtKB-KW"/>
</dbReference>
<dbReference type="InterPro" id="IPR012675">
    <property type="entry name" value="Beta-grasp_dom_sf"/>
</dbReference>
<feature type="compositionally biased region" description="Low complexity" evidence="3">
    <location>
        <begin position="8"/>
        <end position="45"/>
    </location>
</feature>
<evidence type="ECO:0000256" key="3">
    <source>
        <dbReference type="SAM" id="MobiDB-lite"/>
    </source>
</evidence>
<evidence type="ECO:0000259" key="5">
    <source>
        <dbReference type="PROSITE" id="PS51677"/>
    </source>
</evidence>
<feature type="transmembrane region" description="Helical" evidence="4">
    <location>
        <begin position="124"/>
        <end position="148"/>
    </location>
</feature>
<dbReference type="RefSeq" id="WP_163227414.1">
    <property type="nucleotide sequence ID" value="NZ_VYSG01000001.1"/>
</dbReference>
<reference evidence="6 7" key="1">
    <citation type="submission" date="2019-09" db="EMBL/GenBank/DDBJ databases">
        <title>Phylogenetic characterization of a novel taxon of the genus Bifidobacterium: Bifidobacterium choloepi sp. nov.</title>
        <authorList>
            <person name="Modesto M."/>
            <person name="Satti M."/>
        </authorList>
    </citation>
    <scope>NUCLEOTIDE SEQUENCE [LARGE SCALE GENOMIC DNA]</scope>
    <source>
        <strain evidence="6 7">BRDM6</strain>
    </source>
</reference>
<evidence type="ECO:0000313" key="7">
    <source>
        <dbReference type="Proteomes" id="UP000469292"/>
    </source>
</evidence>
<dbReference type="PROSITE" id="PS51677">
    <property type="entry name" value="NODB"/>
    <property type="match status" value="1"/>
</dbReference>
<evidence type="ECO:0000256" key="1">
    <source>
        <dbReference type="ARBA" id="ARBA00022723"/>
    </source>
</evidence>
<dbReference type="GO" id="GO:0005975">
    <property type="term" value="P:carbohydrate metabolic process"/>
    <property type="evidence" value="ECO:0007669"/>
    <property type="project" value="InterPro"/>
</dbReference>
<name>A0A6I5NEY3_9BIFI</name>
<comment type="caution">
    <text evidence="6">The sequence shown here is derived from an EMBL/GenBank/DDBJ whole genome shotgun (WGS) entry which is preliminary data.</text>
</comment>
<proteinExistence type="predicted"/>
<evidence type="ECO:0000256" key="4">
    <source>
        <dbReference type="SAM" id="Phobius"/>
    </source>
</evidence>
<dbReference type="GO" id="GO:0016020">
    <property type="term" value="C:membrane"/>
    <property type="evidence" value="ECO:0007669"/>
    <property type="project" value="TreeGrafter"/>
</dbReference>
<sequence>MTSEDKNSASSDNTDNVDNTDNADNTDNTDNTGSSNNADNTDNTAHAGRTARSDKAVGSSDDSSRRQLEQHGTDSRRQLEQHGTDGKRGGSAHGDGSATFGSEPVEEISMAGVVSEKKLRWRRLATIAIAAVLAVAIVAGGLGCWWMWRYRWRNVTVTVDGKSLTLPARTTVAALLAANKYFGKKSGDLLAVDGSVITAGKGNPVAVSINGRTIPASDESSTTMTDDATITVGDGGNVTESYTVKQVAVPYGYDLDVTGGSIQIMTQAGVNGVRNQWVGDVSGKTVDKEIVKQPVDMVVKDYNPRPDGKKVIALTFDDGPSQYTDDILKILVDKGVKATFFDLGTQALAYADQEQAMLKDGMQVASHSNTHPYLPSMSKDDLRAEIQAGFANIEKASGVQTTVFRSPYGAFGADQWKDAAGLISMNVLWDIDSEDWRKPGVDQIVANVVNYAHNGAIALMHDGGGDRSEDIKALPTIIDKLKADGYTFVTIDELVQMCGYTVAKAS</sequence>
<keyword evidence="4" id="KW-0812">Transmembrane</keyword>
<dbReference type="PANTHER" id="PTHR10587">
    <property type="entry name" value="GLYCOSYL TRANSFERASE-RELATED"/>
    <property type="match status" value="1"/>
</dbReference>
<feature type="region of interest" description="Disordered" evidence="3">
    <location>
        <begin position="1"/>
        <end position="103"/>
    </location>
</feature>
<dbReference type="Proteomes" id="UP000469292">
    <property type="component" value="Unassembled WGS sequence"/>
</dbReference>
<dbReference type="InterPro" id="IPR002509">
    <property type="entry name" value="NODB_dom"/>
</dbReference>
<dbReference type="AlphaFoldDB" id="A0A6I5NEY3"/>
<evidence type="ECO:0000313" key="6">
    <source>
        <dbReference type="EMBL" id="NEG69904.1"/>
    </source>
</evidence>
<dbReference type="PANTHER" id="PTHR10587:SF133">
    <property type="entry name" value="CHITIN DEACETYLASE 1-RELATED"/>
    <property type="match status" value="1"/>
</dbReference>
<dbReference type="GO" id="GO:0016810">
    <property type="term" value="F:hydrolase activity, acting on carbon-nitrogen (but not peptide) bonds"/>
    <property type="evidence" value="ECO:0007669"/>
    <property type="project" value="InterPro"/>
</dbReference>
<dbReference type="SUPFAM" id="SSF88713">
    <property type="entry name" value="Glycoside hydrolase/deacetylase"/>
    <property type="match status" value="1"/>
</dbReference>
<dbReference type="Pfam" id="PF01522">
    <property type="entry name" value="Polysacc_deac_1"/>
    <property type="match status" value="1"/>
</dbReference>
<dbReference type="InterPro" id="IPR011330">
    <property type="entry name" value="Glyco_hydro/deAcase_b/a-brl"/>
</dbReference>
<feature type="compositionally biased region" description="Basic and acidic residues" evidence="3">
    <location>
        <begin position="62"/>
        <end position="88"/>
    </location>
</feature>
<dbReference type="Gene3D" id="3.20.20.370">
    <property type="entry name" value="Glycoside hydrolase/deacetylase"/>
    <property type="match status" value="1"/>
</dbReference>
<keyword evidence="7" id="KW-1185">Reference proteome</keyword>
<dbReference type="InterPro" id="IPR050248">
    <property type="entry name" value="Polysacc_deacetylase_ArnD"/>
</dbReference>
<accession>A0A6I5NEY3</accession>
<keyword evidence="1" id="KW-0479">Metal-binding</keyword>
<gene>
    <name evidence="6" type="ORF">F6S87_04680</name>
</gene>
<keyword evidence="4" id="KW-0472">Membrane</keyword>
<dbReference type="Gene3D" id="3.10.20.30">
    <property type="match status" value="1"/>
</dbReference>